<dbReference type="AlphaFoldDB" id="A0A3S5FF11"/>
<feature type="compositionally biased region" description="Low complexity" evidence="1">
    <location>
        <begin position="247"/>
        <end position="258"/>
    </location>
</feature>
<feature type="non-terminal residue" evidence="2">
    <location>
        <position position="271"/>
    </location>
</feature>
<name>A0A3S5FF11_9PLAT</name>
<dbReference type="EMBL" id="CAAALY010097563">
    <property type="protein sequence ID" value="VEL28754.1"/>
    <property type="molecule type" value="Genomic_DNA"/>
</dbReference>
<feature type="region of interest" description="Disordered" evidence="1">
    <location>
        <begin position="235"/>
        <end position="271"/>
    </location>
</feature>
<accession>A0A3S5FF11</accession>
<evidence type="ECO:0000256" key="1">
    <source>
        <dbReference type="SAM" id="MobiDB-lite"/>
    </source>
</evidence>
<protein>
    <submittedName>
        <fullName evidence="2">Uncharacterized protein</fullName>
    </submittedName>
</protein>
<evidence type="ECO:0000313" key="2">
    <source>
        <dbReference type="EMBL" id="VEL28754.1"/>
    </source>
</evidence>
<evidence type="ECO:0000313" key="3">
    <source>
        <dbReference type="Proteomes" id="UP000784294"/>
    </source>
</evidence>
<proteinExistence type="predicted"/>
<feature type="compositionally biased region" description="Low complexity" evidence="1">
    <location>
        <begin position="73"/>
        <end position="84"/>
    </location>
</feature>
<comment type="caution">
    <text evidence="2">The sequence shown here is derived from an EMBL/GenBank/DDBJ whole genome shotgun (WGS) entry which is preliminary data.</text>
</comment>
<gene>
    <name evidence="2" type="ORF">PXEA_LOCUS22194</name>
</gene>
<reference evidence="2" key="1">
    <citation type="submission" date="2018-11" db="EMBL/GenBank/DDBJ databases">
        <authorList>
            <consortium name="Pathogen Informatics"/>
        </authorList>
    </citation>
    <scope>NUCLEOTIDE SEQUENCE</scope>
</reference>
<dbReference type="Proteomes" id="UP000784294">
    <property type="component" value="Unassembled WGS sequence"/>
</dbReference>
<organism evidence="2 3">
    <name type="scientific">Protopolystoma xenopodis</name>
    <dbReference type="NCBI Taxonomy" id="117903"/>
    <lineage>
        <taxon>Eukaryota</taxon>
        <taxon>Metazoa</taxon>
        <taxon>Spiralia</taxon>
        <taxon>Lophotrochozoa</taxon>
        <taxon>Platyhelminthes</taxon>
        <taxon>Monogenea</taxon>
        <taxon>Polyopisthocotylea</taxon>
        <taxon>Polystomatidea</taxon>
        <taxon>Polystomatidae</taxon>
        <taxon>Protopolystoma</taxon>
    </lineage>
</organism>
<keyword evidence="3" id="KW-1185">Reference proteome</keyword>
<sequence>MPPNPFSCFMPFYDPFGRSSLLANSVRTPLSSSQICDTTTPVASANSTAGPNTSTASLMTSSIVTNTSGKPMSSRSNCSSGSSSWRQNISYPSERDLMKGQFESHPASASSSSSFSCSSPSSSSCSSSSSSMATGVTTSPSFLMSTSAAAYGSPGYSLPGQPSSAVYSQLYPALHRGITAAAAAAAVATAAAAAGSQSPCSPLTPLLGSAGQMAAVGQTFSTATTASPRRLICHEAPPAHQTSGRQASGAGSHLSSGSVDGPTSLHSGRPG</sequence>
<feature type="region of interest" description="Disordered" evidence="1">
    <location>
        <begin position="64"/>
        <end position="86"/>
    </location>
</feature>